<proteinExistence type="predicted"/>
<dbReference type="Pfam" id="PF04993">
    <property type="entry name" value="TfoX_N"/>
    <property type="match status" value="1"/>
</dbReference>
<dbReference type="Proteomes" id="UP001431429">
    <property type="component" value="Unassembled WGS sequence"/>
</dbReference>
<reference evidence="2" key="1">
    <citation type="submission" date="2022-06" db="EMBL/GenBank/DDBJ databases">
        <title>Genome public.</title>
        <authorList>
            <person name="Sun Q."/>
        </authorList>
    </citation>
    <scope>NUCLEOTIDE SEQUENCE</scope>
    <source>
        <strain evidence="2">CWNU-1</strain>
    </source>
</reference>
<dbReference type="EMBL" id="JAMQAW010000012">
    <property type="protein sequence ID" value="MCM2389875.1"/>
    <property type="molecule type" value="Genomic_DNA"/>
</dbReference>
<keyword evidence="3" id="KW-1185">Reference proteome</keyword>
<organism evidence="2 3">
    <name type="scientific">Streptomyces albipurpureus</name>
    <dbReference type="NCBI Taxonomy" id="2897419"/>
    <lineage>
        <taxon>Bacteria</taxon>
        <taxon>Bacillati</taxon>
        <taxon>Actinomycetota</taxon>
        <taxon>Actinomycetes</taxon>
        <taxon>Kitasatosporales</taxon>
        <taxon>Streptomycetaceae</taxon>
        <taxon>Streptomyces</taxon>
    </lineage>
</organism>
<protein>
    <submittedName>
        <fullName evidence="2">TfoX/Sxy family protein</fullName>
    </submittedName>
</protein>
<evidence type="ECO:0000259" key="1">
    <source>
        <dbReference type="Pfam" id="PF04993"/>
    </source>
</evidence>
<feature type="domain" description="TfoX N-terminal" evidence="1">
    <location>
        <begin position="14"/>
        <end position="103"/>
    </location>
</feature>
<evidence type="ECO:0000313" key="2">
    <source>
        <dbReference type="EMBL" id="MCM2389875.1"/>
    </source>
</evidence>
<dbReference type="SUPFAM" id="SSF159894">
    <property type="entry name" value="YgaC/TfoX-N like"/>
    <property type="match status" value="1"/>
</dbReference>
<name>A0ABT0UQH1_9ACTN</name>
<sequence length="113" mass="12416">MAYDKDLADRVREFLSGEEQVREVKMFGSLAFMVNGKMAVAANPSGQLMLRCDPDRAEALLERDGADVAEMRGKEMGKGWIVIAEYGIESDQAFGSWMNEALEYNGKVSGSGN</sequence>
<comment type="caution">
    <text evidence="2">The sequence shown here is derived from an EMBL/GenBank/DDBJ whole genome shotgun (WGS) entry which is preliminary data.</text>
</comment>
<dbReference type="RefSeq" id="WP_250920215.1">
    <property type="nucleotide sequence ID" value="NZ_JAMQAW010000012.1"/>
</dbReference>
<gene>
    <name evidence="2" type="ORF">NBG84_16530</name>
</gene>
<dbReference type="InterPro" id="IPR007076">
    <property type="entry name" value="TfoX_N"/>
</dbReference>
<accession>A0ABT0UQH1</accession>
<dbReference type="Gene3D" id="3.30.1460.30">
    <property type="entry name" value="YgaC/TfoX-N like chaperone"/>
    <property type="match status" value="1"/>
</dbReference>
<evidence type="ECO:0000313" key="3">
    <source>
        <dbReference type="Proteomes" id="UP001431429"/>
    </source>
</evidence>